<dbReference type="InterPro" id="IPR044613">
    <property type="entry name" value="Nep1/2-like"/>
</dbReference>
<evidence type="ECO:0000313" key="6">
    <source>
        <dbReference type="Proteomes" id="UP000085678"/>
    </source>
</evidence>
<sequence length="219" mass="25033">MKRMASQGDMVLSFHDSLLRTSDVDTLVPGNWLNDNIIAFAFEYFEKVQFKLHEKDVSFISPDVTQFIKLNCGDELGIFLEPLCLTSKKYIFLVVNDESSAARAGGSHWSLLMFSRPENTFYHHDSCNKSNTKSAKVVAMSIEIFLRATRKVQFKNEESPQQENTCDCGMYAICNTELLCKKHLDEDEVDLINTITPEYVTKKRQEMVNLIHKLASTSK</sequence>
<evidence type="ECO:0000256" key="3">
    <source>
        <dbReference type="ARBA" id="ARBA00022801"/>
    </source>
</evidence>
<dbReference type="PANTHER" id="PTHR46468:SF1">
    <property type="entry name" value="SENTRIN-SPECIFIC PROTEASE 8"/>
    <property type="match status" value="1"/>
</dbReference>
<accession>A0A1S3HKL6</accession>
<dbReference type="OMA" id="GFYFEYL"/>
<dbReference type="GO" id="GO:0019784">
    <property type="term" value="F:deNEDDylase activity"/>
    <property type="evidence" value="ECO:0007669"/>
    <property type="project" value="InterPro"/>
</dbReference>
<dbReference type="KEGG" id="lak:106156036"/>
<dbReference type="GO" id="GO:0000338">
    <property type="term" value="P:protein deneddylation"/>
    <property type="evidence" value="ECO:0007669"/>
    <property type="project" value="TreeGrafter"/>
</dbReference>
<dbReference type="PANTHER" id="PTHR46468">
    <property type="entry name" value="SENTRIN-SPECIFIC PROTEASE 8"/>
    <property type="match status" value="1"/>
</dbReference>
<evidence type="ECO:0000313" key="7">
    <source>
        <dbReference type="RefSeq" id="XP_013386562.1"/>
    </source>
</evidence>
<keyword evidence="6" id="KW-1185">Reference proteome</keyword>
<keyword evidence="3" id="KW-0378">Hydrolase</keyword>
<organism evidence="6 7">
    <name type="scientific">Lingula anatina</name>
    <name type="common">Brachiopod</name>
    <name type="synonym">Lingula unguis</name>
    <dbReference type="NCBI Taxonomy" id="7574"/>
    <lineage>
        <taxon>Eukaryota</taxon>
        <taxon>Metazoa</taxon>
        <taxon>Spiralia</taxon>
        <taxon>Lophotrochozoa</taxon>
        <taxon>Brachiopoda</taxon>
        <taxon>Linguliformea</taxon>
        <taxon>Lingulata</taxon>
        <taxon>Lingulida</taxon>
        <taxon>Linguloidea</taxon>
        <taxon>Lingulidae</taxon>
        <taxon>Lingula</taxon>
    </lineage>
</organism>
<evidence type="ECO:0000256" key="4">
    <source>
        <dbReference type="ARBA" id="ARBA00022807"/>
    </source>
</evidence>
<evidence type="ECO:0000259" key="5">
    <source>
        <dbReference type="PROSITE" id="PS50600"/>
    </source>
</evidence>
<dbReference type="OrthoDB" id="5065855at2759"/>
<dbReference type="AlphaFoldDB" id="A0A1S3HKL6"/>
<evidence type="ECO:0000256" key="1">
    <source>
        <dbReference type="ARBA" id="ARBA00005234"/>
    </source>
</evidence>
<evidence type="ECO:0000256" key="2">
    <source>
        <dbReference type="ARBA" id="ARBA00022670"/>
    </source>
</evidence>
<dbReference type="SUPFAM" id="SSF54001">
    <property type="entry name" value="Cysteine proteinases"/>
    <property type="match status" value="1"/>
</dbReference>
<feature type="domain" description="Ubiquitin-like protease family profile" evidence="5">
    <location>
        <begin position="17"/>
        <end position="179"/>
    </location>
</feature>
<keyword evidence="4" id="KW-0788">Thiol protease</keyword>
<dbReference type="InterPro" id="IPR038765">
    <property type="entry name" value="Papain-like_cys_pep_sf"/>
</dbReference>
<name>A0A1S3HKL6_LINAN</name>
<protein>
    <submittedName>
        <fullName evidence="7">Sentrin-specific protease 8-like</fullName>
    </submittedName>
</protein>
<dbReference type="FunCoup" id="A0A1S3HKL6">
    <property type="interactions" value="579"/>
</dbReference>
<reference evidence="7" key="1">
    <citation type="submission" date="2025-08" db="UniProtKB">
        <authorList>
            <consortium name="RefSeq"/>
        </authorList>
    </citation>
    <scope>IDENTIFICATION</scope>
    <source>
        <tissue evidence="7">Gonads</tissue>
    </source>
</reference>
<dbReference type="InParanoid" id="A0A1S3HKL6"/>
<dbReference type="InterPro" id="IPR003653">
    <property type="entry name" value="Peptidase_C48_C"/>
</dbReference>
<dbReference type="GO" id="GO:0008234">
    <property type="term" value="F:cysteine-type peptidase activity"/>
    <property type="evidence" value="ECO:0007669"/>
    <property type="project" value="UniProtKB-KW"/>
</dbReference>
<gene>
    <name evidence="7" type="primary">LOC106156036</name>
</gene>
<dbReference type="Gene3D" id="3.40.395.10">
    <property type="entry name" value="Adenoviral Proteinase, Chain A"/>
    <property type="match status" value="1"/>
</dbReference>
<dbReference type="RefSeq" id="XP_013386562.1">
    <property type="nucleotide sequence ID" value="XM_013531108.2"/>
</dbReference>
<dbReference type="Pfam" id="PF02902">
    <property type="entry name" value="Peptidase_C48"/>
    <property type="match status" value="1"/>
</dbReference>
<dbReference type="Proteomes" id="UP000085678">
    <property type="component" value="Unplaced"/>
</dbReference>
<dbReference type="PROSITE" id="PS50600">
    <property type="entry name" value="ULP_PROTEASE"/>
    <property type="match status" value="1"/>
</dbReference>
<dbReference type="GO" id="GO:0006508">
    <property type="term" value="P:proteolysis"/>
    <property type="evidence" value="ECO:0007669"/>
    <property type="project" value="UniProtKB-KW"/>
</dbReference>
<keyword evidence="2" id="KW-0645">Protease</keyword>
<dbReference type="STRING" id="7574.A0A1S3HKL6"/>
<dbReference type="GeneID" id="106156036"/>
<proteinExistence type="inferred from homology"/>
<comment type="similarity">
    <text evidence="1">Belongs to the peptidase C48 family.</text>
</comment>